<comment type="catalytic activity">
    <reaction evidence="1">
        <text>ATP + protein L-histidine = ADP + protein N-phospho-L-histidine.</text>
        <dbReference type="EC" id="2.7.13.3"/>
    </reaction>
</comment>
<feature type="coiled-coil region" evidence="6">
    <location>
        <begin position="158"/>
        <end position="192"/>
    </location>
</feature>
<dbReference type="InterPro" id="IPR036097">
    <property type="entry name" value="HisK_dim/P_sf"/>
</dbReference>
<dbReference type="Pfam" id="PF00512">
    <property type="entry name" value="HisKA"/>
    <property type="match status" value="1"/>
</dbReference>
<dbReference type="PROSITE" id="PS50112">
    <property type="entry name" value="PAS"/>
    <property type="match status" value="1"/>
</dbReference>
<dbReference type="InterPro" id="IPR052162">
    <property type="entry name" value="Sensor_kinase/Photoreceptor"/>
</dbReference>
<evidence type="ECO:0000256" key="5">
    <source>
        <dbReference type="ARBA" id="ARBA00022777"/>
    </source>
</evidence>
<dbReference type="InterPro" id="IPR005467">
    <property type="entry name" value="His_kinase_dom"/>
</dbReference>
<dbReference type="NCBIfam" id="TIGR00229">
    <property type="entry name" value="sensory_box"/>
    <property type="match status" value="1"/>
</dbReference>
<dbReference type="FunFam" id="3.30.565.10:FF:000006">
    <property type="entry name" value="Sensor histidine kinase WalK"/>
    <property type="match status" value="1"/>
</dbReference>
<dbReference type="CDD" id="cd00082">
    <property type="entry name" value="HisKA"/>
    <property type="match status" value="1"/>
</dbReference>
<keyword evidence="6" id="KW-0175">Coiled coil</keyword>
<dbReference type="InterPro" id="IPR003594">
    <property type="entry name" value="HATPase_dom"/>
</dbReference>
<comment type="caution">
    <text evidence="10">The sequence shown here is derived from an EMBL/GenBank/DDBJ whole genome shotgun (WGS) entry which is preliminary data.</text>
</comment>
<dbReference type="CDD" id="cd00130">
    <property type="entry name" value="PAS"/>
    <property type="match status" value="1"/>
</dbReference>
<dbReference type="InterPro" id="IPR000014">
    <property type="entry name" value="PAS"/>
</dbReference>
<dbReference type="Gene3D" id="3.30.565.10">
    <property type="entry name" value="Histidine kinase-like ATPase, C-terminal domain"/>
    <property type="match status" value="1"/>
</dbReference>
<dbReference type="InterPro" id="IPR004358">
    <property type="entry name" value="Sig_transdc_His_kin-like_C"/>
</dbReference>
<evidence type="ECO:0000259" key="7">
    <source>
        <dbReference type="PROSITE" id="PS50109"/>
    </source>
</evidence>
<evidence type="ECO:0000259" key="9">
    <source>
        <dbReference type="PROSITE" id="PS50113"/>
    </source>
</evidence>
<organism evidence="10 11">
    <name type="scientific">Larkinella humicola</name>
    <dbReference type="NCBI Taxonomy" id="2607654"/>
    <lineage>
        <taxon>Bacteria</taxon>
        <taxon>Pseudomonadati</taxon>
        <taxon>Bacteroidota</taxon>
        <taxon>Cytophagia</taxon>
        <taxon>Cytophagales</taxon>
        <taxon>Spirosomataceae</taxon>
        <taxon>Larkinella</taxon>
    </lineage>
</organism>
<dbReference type="PROSITE" id="PS50113">
    <property type="entry name" value="PAC"/>
    <property type="match status" value="1"/>
</dbReference>
<dbReference type="InterPro" id="IPR013655">
    <property type="entry name" value="PAS_fold_3"/>
</dbReference>
<evidence type="ECO:0000256" key="6">
    <source>
        <dbReference type="SAM" id="Coils"/>
    </source>
</evidence>
<feature type="coiled-coil region" evidence="6">
    <location>
        <begin position="302"/>
        <end position="339"/>
    </location>
</feature>
<dbReference type="SMART" id="SM00086">
    <property type="entry name" value="PAC"/>
    <property type="match status" value="1"/>
</dbReference>
<dbReference type="Gene3D" id="3.30.450.20">
    <property type="entry name" value="PAS domain"/>
    <property type="match status" value="1"/>
</dbReference>
<dbReference type="SUPFAM" id="SSF55874">
    <property type="entry name" value="ATPase domain of HSP90 chaperone/DNA topoisomerase II/histidine kinase"/>
    <property type="match status" value="1"/>
</dbReference>
<dbReference type="EMBL" id="VTWS01000002">
    <property type="protein sequence ID" value="KAA9354766.1"/>
    <property type="molecule type" value="Genomic_DNA"/>
</dbReference>
<sequence length="580" mass="65898">MNHSSPGSRIAYPVSVMYEFVKVSLADEQDLILAHKRTLKLGELAGLSLLAQTTFATAVLEVSRDALQHGSDASLTLGIVLPNGSKARIMAKISDSRSAITGQKNERIEVASRLVDEVRVSESEKGSEVRLSMPVLADQCINETNVARWKHHFLTEPTELVADEIKRKNNQLQELAERLRSSERQYQMLSDSLPLMIFTATAKGKLLYANEWLRKYTGESVSQLNKTKWETVLYEDDAAVWWGKWAENASANHTFQTEIRIRNAETGAYVWHRMTATALLDEKKEILYWSGFLVDIQAQKMVERTLQDNRELTETKQKLEQYQHELKLNIGELNRSNQELAEFAYIASHDLQEPLRKIQSFGTLLVEQFANELNPTAQDLIQRMHHAAERMHVLIKDILAYSRLNTHHQPFRQVDLNVLVKEVLGDLELSIREKKTQVFVDFLPTIYGNPLQLRQLFQNLLSNALKFIAPDRPPQVRISARDVTIFDIPVPMRQREPSYLAISVEDNGIGFDERYHNRIFQLFQRLHGKDQYAGTGIGLTICKKVAEMHGGTIAAQSQPGQGTTFTVFLPQSVAVSVPAR</sequence>
<dbReference type="PRINTS" id="PR00344">
    <property type="entry name" value="BCTRLSENSOR"/>
</dbReference>
<accession>A0A5N1JM57</accession>
<keyword evidence="3" id="KW-0597">Phosphoprotein</keyword>
<dbReference type="PANTHER" id="PTHR43304">
    <property type="entry name" value="PHYTOCHROME-LIKE PROTEIN CPH1"/>
    <property type="match status" value="1"/>
</dbReference>
<dbReference type="Pfam" id="PF02518">
    <property type="entry name" value="HATPase_c"/>
    <property type="match status" value="1"/>
</dbReference>
<dbReference type="GO" id="GO:0000155">
    <property type="term" value="F:phosphorelay sensor kinase activity"/>
    <property type="evidence" value="ECO:0007669"/>
    <property type="project" value="InterPro"/>
</dbReference>
<feature type="domain" description="PAC" evidence="9">
    <location>
        <begin position="255"/>
        <end position="308"/>
    </location>
</feature>
<protein>
    <recommendedName>
        <fullName evidence="2">histidine kinase</fullName>
        <ecNumber evidence="2">2.7.13.3</ecNumber>
    </recommendedName>
</protein>
<dbReference type="InterPro" id="IPR001610">
    <property type="entry name" value="PAC"/>
</dbReference>
<dbReference type="InterPro" id="IPR000700">
    <property type="entry name" value="PAS-assoc_C"/>
</dbReference>
<dbReference type="PANTHER" id="PTHR43304:SF1">
    <property type="entry name" value="PAC DOMAIN-CONTAINING PROTEIN"/>
    <property type="match status" value="1"/>
</dbReference>
<dbReference type="SUPFAM" id="SSF47384">
    <property type="entry name" value="Homodimeric domain of signal transducing histidine kinase"/>
    <property type="match status" value="1"/>
</dbReference>
<dbReference type="Gene3D" id="1.10.287.130">
    <property type="match status" value="1"/>
</dbReference>
<dbReference type="SMART" id="SM00387">
    <property type="entry name" value="HATPase_c"/>
    <property type="match status" value="1"/>
</dbReference>
<keyword evidence="4" id="KW-0808">Transferase</keyword>
<dbReference type="EC" id="2.7.13.3" evidence="2"/>
<evidence type="ECO:0000256" key="1">
    <source>
        <dbReference type="ARBA" id="ARBA00000085"/>
    </source>
</evidence>
<dbReference type="InterPro" id="IPR035965">
    <property type="entry name" value="PAS-like_dom_sf"/>
</dbReference>
<dbReference type="SMART" id="SM00388">
    <property type="entry name" value="HisKA"/>
    <property type="match status" value="1"/>
</dbReference>
<dbReference type="AlphaFoldDB" id="A0A5N1JM57"/>
<evidence type="ECO:0000256" key="4">
    <source>
        <dbReference type="ARBA" id="ARBA00022679"/>
    </source>
</evidence>
<proteinExistence type="predicted"/>
<evidence type="ECO:0000313" key="10">
    <source>
        <dbReference type="EMBL" id="KAA9354766.1"/>
    </source>
</evidence>
<evidence type="ECO:0000259" key="8">
    <source>
        <dbReference type="PROSITE" id="PS50112"/>
    </source>
</evidence>
<dbReference type="InterPro" id="IPR036890">
    <property type="entry name" value="HATPase_C_sf"/>
</dbReference>
<gene>
    <name evidence="10" type="ORF">F0P93_09175</name>
</gene>
<dbReference type="InterPro" id="IPR003661">
    <property type="entry name" value="HisK_dim/P_dom"/>
</dbReference>
<feature type="domain" description="Histidine kinase" evidence="7">
    <location>
        <begin position="346"/>
        <end position="573"/>
    </location>
</feature>
<name>A0A5N1JM57_9BACT</name>
<keyword evidence="11" id="KW-1185">Reference proteome</keyword>
<feature type="domain" description="PAS" evidence="8">
    <location>
        <begin position="182"/>
        <end position="224"/>
    </location>
</feature>
<dbReference type="Pfam" id="PF08447">
    <property type="entry name" value="PAS_3"/>
    <property type="match status" value="1"/>
</dbReference>
<dbReference type="SUPFAM" id="SSF55785">
    <property type="entry name" value="PYP-like sensor domain (PAS domain)"/>
    <property type="match status" value="1"/>
</dbReference>
<reference evidence="10 11" key="1">
    <citation type="submission" date="2019-09" db="EMBL/GenBank/DDBJ databases">
        <title>Genome Sequence of Larkinella sp MA1.</title>
        <authorList>
            <person name="Srinivasan S."/>
        </authorList>
    </citation>
    <scope>NUCLEOTIDE SEQUENCE [LARGE SCALE GENOMIC DNA]</scope>
    <source>
        <strain evidence="10 11">MA1</strain>
    </source>
</reference>
<dbReference type="PROSITE" id="PS50109">
    <property type="entry name" value="HIS_KIN"/>
    <property type="match status" value="1"/>
</dbReference>
<dbReference type="Proteomes" id="UP000326344">
    <property type="component" value="Unassembled WGS sequence"/>
</dbReference>
<evidence type="ECO:0000256" key="3">
    <source>
        <dbReference type="ARBA" id="ARBA00022553"/>
    </source>
</evidence>
<keyword evidence="5" id="KW-0418">Kinase</keyword>
<evidence type="ECO:0000313" key="11">
    <source>
        <dbReference type="Proteomes" id="UP000326344"/>
    </source>
</evidence>
<evidence type="ECO:0000256" key="2">
    <source>
        <dbReference type="ARBA" id="ARBA00012438"/>
    </source>
</evidence>